<feature type="region of interest" description="Disordered" evidence="3">
    <location>
        <begin position="1"/>
        <end position="29"/>
    </location>
</feature>
<keyword evidence="5" id="KW-1185">Reference proteome</keyword>
<keyword evidence="2" id="KW-0175">Coiled coil</keyword>
<comment type="caution">
    <text evidence="4">The sequence shown here is derived from an EMBL/GenBank/DDBJ whole genome shotgun (WGS) entry which is preliminary data.</text>
</comment>
<comment type="similarity">
    <text evidence="1">Belongs to the peptidase S10 family.</text>
</comment>
<gene>
    <name evidence="4" type="ORF">FOZ63_001404</name>
</gene>
<dbReference type="InterPro" id="IPR001563">
    <property type="entry name" value="Peptidase_S10"/>
</dbReference>
<sequence>MSSSQTEEETISSSSTSLDSRKAVDTNEDELMANPGMLWSRLSDFERSIARTRKDILNSSESVTATDLRECVHNARADWPAAMEPLKDADDALERLLLYHACYEQDTADDSTIQLDKARGFTSAEKEAKLCREATRRDAAKRKFNVVKSIELEELSHKSGRLRQEIDRIEREVQLKRAAAKLQSTEVKAQDSSQQPADSATAVFNKLEEDRPRNYHHYLPNLIDHGLRVEIVVGDRDYLCDWMGNEAWTMELNWRGAREFRKAEVVDYRLLNEYPIGELRSYTLPDTRGQLTFIRVYGAGYDVAKDVPRAALKMVDEFLNNKLR</sequence>
<accession>A0A7J6S8W9</accession>
<evidence type="ECO:0000313" key="4">
    <source>
        <dbReference type="EMBL" id="KAF4729297.1"/>
    </source>
</evidence>
<feature type="coiled-coil region" evidence="2">
    <location>
        <begin position="152"/>
        <end position="195"/>
    </location>
</feature>
<evidence type="ECO:0000256" key="3">
    <source>
        <dbReference type="SAM" id="MobiDB-lite"/>
    </source>
</evidence>
<evidence type="ECO:0000313" key="5">
    <source>
        <dbReference type="Proteomes" id="UP000553632"/>
    </source>
</evidence>
<dbReference type="SUPFAM" id="SSF53474">
    <property type="entry name" value="alpha/beta-Hydrolases"/>
    <property type="match status" value="1"/>
</dbReference>
<dbReference type="EMBL" id="JABANO010019954">
    <property type="protein sequence ID" value="KAF4729297.1"/>
    <property type="molecule type" value="Genomic_DNA"/>
</dbReference>
<dbReference type="AlphaFoldDB" id="A0A7J6S8W9"/>
<dbReference type="GO" id="GO:0006508">
    <property type="term" value="P:proteolysis"/>
    <property type="evidence" value="ECO:0007669"/>
    <property type="project" value="InterPro"/>
</dbReference>
<proteinExistence type="inferred from homology"/>
<organism evidence="4 5">
    <name type="scientific">Perkinsus olseni</name>
    <name type="common">Perkinsus atlanticus</name>
    <dbReference type="NCBI Taxonomy" id="32597"/>
    <lineage>
        <taxon>Eukaryota</taxon>
        <taxon>Sar</taxon>
        <taxon>Alveolata</taxon>
        <taxon>Perkinsozoa</taxon>
        <taxon>Perkinsea</taxon>
        <taxon>Perkinsida</taxon>
        <taxon>Perkinsidae</taxon>
        <taxon>Perkinsus</taxon>
    </lineage>
</organism>
<dbReference type="InterPro" id="IPR029058">
    <property type="entry name" value="AB_hydrolase_fold"/>
</dbReference>
<dbReference type="Pfam" id="PF00450">
    <property type="entry name" value="Peptidase_S10"/>
    <property type="match status" value="1"/>
</dbReference>
<dbReference type="GO" id="GO:0004185">
    <property type="term" value="F:serine-type carboxypeptidase activity"/>
    <property type="evidence" value="ECO:0007669"/>
    <property type="project" value="InterPro"/>
</dbReference>
<evidence type="ECO:0000256" key="2">
    <source>
        <dbReference type="SAM" id="Coils"/>
    </source>
</evidence>
<feature type="compositionally biased region" description="Acidic residues" evidence="3">
    <location>
        <begin position="1"/>
        <end position="10"/>
    </location>
</feature>
<name>A0A7J6S8W9_PEROL</name>
<reference evidence="4 5" key="1">
    <citation type="submission" date="2020-04" db="EMBL/GenBank/DDBJ databases">
        <title>Perkinsus olseni comparative genomics.</title>
        <authorList>
            <person name="Bogema D.R."/>
        </authorList>
    </citation>
    <scope>NUCLEOTIDE SEQUENCE [LARGE SCALE GENOMIC DNA]</scope>
    <source>
        <strain evidence="4 5">ATCC PRA-207</strain>
    </source>
</reference>
<dbReference type="Proteomes" id="UP000553632">
    <property type="component" value="Unassembled WGS sequence"/>
</dbReference>
<protein>
    <submittedName>
        <fullName evidence="4">Uncharacterized protein</fullName>
    </submittedName>
</protein>
<dbReference type="Gene3D" id="3.40.50.1820">
    <property type="entry name" value="alpha/beta hydrolase"/>
    <property type="match status" value="1"/>
</dbReference>
<evidence type="ECO:0000256" key="1">
    <source>
        <dbReference type="ARBA" id="ARBA00009431"/>
    </source>
</evidence>